<dbReference type="RefSeq" id="WP_076427611.1">
    <property type="nucleotide sequence ID" value="NZ_FTNO01000001.1"/>
</dbReference>
<dbReference type="SUPFAM" id="SSF55729">
    <property type="entry name" value="Acyl-CoA N-acyltransferases (Nat)"/>
    <property type="match status" value="1"/>
</dbReference>
<keyword evidence="4" id="KW-0687">Ribonucleoprotein</keyword>
<evidence type="ECO:0000256" key="2">
    <source>
        <dbReference type="ARBA" id="ARBA00023315"/>
    </source>
</evidence>
<dbReference type="InterPro" id="IPR043854">
    <property type="entry name" value="DUF5816"/>
</dbReference>
<protein>
    <submittedName>
        <fullName evidence="4">Ribosomal protein S18 acetylase RimI</fullName>
    </submittedName>
</protein>
<sequence length="244" mass="27651">MQVREARTEDIAGMQDVAERSLSASYSHFVDEEAIEHAVSEWYSDETLETEFQSRGMLFLVALEGGDVVGFSQSDMLPDVPEGNILWLHVHPDYRGEGVGTALFGRTQEELREKGVESQIGLVLADNEEGNQFYEDHGFTKVSERTAEIGDQTYTENVYAETEQVVLEPREYEGETLYINRAESSRGSKAPFFAVFTDEDAENRYGYFCSNCESFDNSMDSMERIQCNGCDNKRKAARWDAAYL</sequence>
<dbReference type="InterPro" id="IPR016181">
    <property type="entry name" value="Acyl_CoA_acyltransferase"/>
</dbReference>
<dbReference type="InterPro" id="IPR050832">
    <property type="entry name" value="Bact_Acetyltransf"/>
</dbReference>
<dbReference type="OrthoDB" id="156446at2157"/>
<dbReference type="Proteomes" id="UP000186914">
    <property type="component" value="Unassembled WGS sequence"/>
</dbReference>
<gene>
    <name evidence="4" type="ORF">SAMN05421858_0469</name>
</gene>
<accession>A0A1N6VSQ0</accession>
<dbReference type="Pfam" id="PF00583">
    <property type="entry name" value="Acetyltransf_1"/>
    <property type="match status" value="1"/>
</dbReference>
<dbReference type="PANTHER" id="PTHR43877:SF1">
    <property type="entry name" value="ACETYLTRANSFERASE"/>
    <property type="match status" value="1"/>
</dbReference>
<evidence type="ECO:0000259" key="3">
    <source>
        <dbReference type="PROSITE" id="PS51186"/>
    </source>
</evidence>
<organism evidence="4 5">
    <name type="scientific">Haladaptatus litoreus</name>
    <dbReference type="NCBI Taxonomy" id="553468"/>
    <lineage>
        <taxon>Archaea</taxon>
        <taxon>Methanobacteriati</taxon>
        <taxon>Methanobacteriota</taxon>
        <taxon>Stenosarchaea group</taxon>
        <taxon>Halobacteria</taxon>
        <taxon>Halobacteriales</taxon>
        <taxon>Haladaptataceae</taxon>
        <taxon>Haladaptatus</taxon>
    </lineage>
</organism>
<keyword evidence="2" id="KW-0012">Acyltransferase</keyword>
<dbReference type="AlphaFoldDB" id="A0A1N6VSQ0"/>
<name>A0A1N6VSQ0_9EURY</name>
<reference evidence="5" key="1">
    <citation type="submission" date="2017-01" db="EMBL/GenBank/DDBJ databases">
        <authorList>
            <person name="Varghese N."/>
            <person name="Submissions S."/>
        </authorList>
    </citation>
    <scope>NUCLEOTIDE SEQUENCE [LARGE SCALE GENOMIC DNA]</scope>
    <source>
        <strain evidence="5">CGMCC 1.7737</strain>
    </source>
</reference>
<keyword evidence="4" id="KW-0689">Ribosomal protein</keyword>
<evidence type="ECO:0000313" key="4">
    <source>
        <dbReference type="EMBL" id="SIQ80844.1"/>
    </source>
</evidence>
<dbReference type="GO" id="GO:0005840">
    <property type="term" value="C:ribosome"/>
    <property type="evidence" value="ECO:0007669"/>
    <property type="project" value="UniProtKB-KW"/>
</dbReference>
<evidence type="ECO:0000256" key="1">
    <source>
        <dbReference type="ARBA" id="ARBA00022679"/>
    </source>
</evidence>
<feature type="domain" description="N-acetyltransferase" evidence="3">
    <location>
        <begin position="1"/>
        <end position="161"/>
    </location>
</feature>
<evidence type="ECO:0000313" key="5">
    <source>
        <dbReference type="Proteomes" id="UP000186914"/>
    </source>
</evidence>
<dbReference type="PANTHER" id="PTHR43877">
    <property type="entry name" value="AMINOALKYLPHOSPHONATE N-ACETYLTRANSFERASE-RELATED-RELATED"/>
    <property type="match status" value="1"/>
</dbReference>
<dbReference type="EMBL" id="FTNO01000001">
    <property type="protein sequence ID" value="SIQ80844.1"/>
    <property type="molecule type" value="Genomic_DNA"/>
</dbReference>
<proteinExistence type="predicted"/>
<keyword evidence="5" id="KW-1185">Reference proteome</keyword>
<dbReference type="Gene3D" id="3.40.630.30">
    <property type="match status" value="1"/>
</dbReference>
<dbReference type="GO" id="GO:0016747">
    <property type="term" value="F:acyltransferase activity, transferring groups other than amino-acyl groups"/>
    <property type="evidence" value="ECO:0007669"/>
    <property type="project" value="InterPro"/>
</dbReference>
<dbReference type="Pfam" id="PF19133">
    <property type="entry name" value="DUF5816"/>
    <property type="match status" value="1"/>
</dbReference>
<dbReference type="CDD" id="cd04301">
    <property type="entry name" value="NAT_SF"/>
    <property type="match status" value="1"/>
</dbReference>
<dbReference type="PROSITE" id="PS51186">
    <property type="entry name" value="GNAT"/>
    <property type="match status" value="1"/>
</dbReference>
<dbReference type="InterPro" id="IPR000182">
    <property type="entry name" value="GNAT_dom"/>
</dbReference>
<keyword evidence="1" id="KW-0808">Transferase</keyword>